<organism evidence="2 3">
    <name type="scientific">Pseudomonas putida (strain DOT-T1E)</name>
    <dbReference type="NCBI Taxonomy" id="1196325"/>
    <lineage>
        <taxon>Bacteria</taxon>
        <taxon>Pseudomonadati</taxon>
        <taxon>Pseudomonadota</taxon>
        <taxon>Gammaproteobacteria</taxon>
        <taxon>Pseudomonadales</taxon>
        <taxon>Pseudomonadaceae</taxon>
        <taxon>Pseudomonas</taxon>
    </lineage>
</organism>
<geneLocation type="plasmid" evidence="2 3">
    <name>pGRT1</name>
</geneLocation>
<dbReference type="InterPro" id="IPR031618">
    <property type="entry name" value="T4SS_TraI"/>
</dbReference>
<protein>
    <submittedName>
        <fullName evidence="2">TraI protein, putative</fullName>
    </submittedName>
</protein>
<evidence type="ECO:0000313" key="3">
    <source>
        <dbReference type="Proteomes" id="UP000006503"/>
    </source>
</evidence>
<reference evidence="3" key="2">
    <citation type="journal article" date="2013" name="Microb. Biotechnol.">
        <title>Metabolic potential of the organic-solvent tolerant Pseudomonas putida DOT-T1E deduced from its annotated genome.</title>
        <authorList>
            <person name="Udaondo Z."/>
            <person name="Molina L."/>
            <person name="Daniels C."/>
            <person name="Gomez M.J."/>
            <person name="Molina-Henares M.A."/>
            <person name="Matilla M.A."/>
            <person name="Roca A."/>
            <person name="Fernandez M."/>
            <person name="Duque E."/>
            <person name="Segura A."/>
            <person name="Ramos J.L."/>
        </authorList>
    </citation>
    <scope>NUCLEOTIDE SEQUENCE [LARGE SCALE GENOMIC DNA]</scope>
    <source>
        <strain evidence="3">DOT-T1E</strain>
        <plasmid>Plasmid pGRT1</plasmid>
    </source>
</reference>
<evidence type="ECO:0000313" key="2">
    <source>
        <dbReference type="EMBL" id="AEK25397.1"/>
    </source>
</evidence>
<feature type="chain" id="PRO_5003411077" evidence="1">
    <location>
        <begin position="25"/>
        <end position="292"/>
    </location>
</feature>
<feature type="signal peptide" evidence="1">
    <location>
        <begin position="1"/>
        <end position="24"/>
    </location>
</feature>
<sequence length="292" mass="32452">MNWRYAMKRIFALLPLMVSLAVHAGETPELDASGQTSAPVVETAPPDLDSLLKPQSKATTKVTDIRNQLLTDMGNTVGFRGGMAARARELVDGLNARSPSLDAMFKFAPMIAKNGTLPPVIVEARDVAAFSQDQVRTANRVYKIEREERFVSVPPTWRDYLYVGLPLNASVELPDFEARPQDSDEAEIWEVAVRKGWDDGYKQADAILEANFNRLTRDYLGMHLYSSLLQNDMISSTSVAESQQTVTGDGKQMMLGDKLRRVTGRATFETDPKKWRPTVKTQLRQAGDGATK</sequence>
<proteinExistence type="predicted"/>
<keyword evidence="1" id="KW-0732">Signal</keyword>
<evidence type="ECO:0000256" key="1">
    <source>
        <dbReference type="SAM" id="SignalP"/>
    </source>
</evidence>
<keyword evidence="2" id="KW-0614">Plasmid</keyword>
<name>G0WPC7_PSEPT</name>
<accession>G0WPC7</accession>
<reference evidence="2 3" key="1">
    <citation type="journal article" date="2011" name="Environ. Microbiol.">
        <title>The pGRT1 plasmid of Pseudomonas putida DOT-T1E encodes functions relevant for survival under harsh conditions in the environment.</title>
        <authorList>
            <person name="Molina L."/>
            <person name="Duque E."/>
            <person name="Gomez M.J."/>
            <person name="Krell T."/>
            <person name="Lacal J."/>
            <person name="Garcia-Puente A."/>
            <person name="Garcia V."/>
            <person name="Matilla M.A."/>
            <person name="Ramos J.L."/>
            <person name="Segura A."/>
        </authorList>
    </citation>
    <scope>NUCLEOTIDE SEQUENCE [LARGE SCALE GENOMIC DNA]</scope>
    <source>
        <strain evidence="2 3">DOT-T1E</strain>
        <plasmid evidence="3">Plasmid pGRT1</plasmid>
    </source>
</reference>
<dbReference type="AlphaFoldDB" id="G0WPC7"/>
<dbReference type="EMBL" id="HM626202">
    <property type="protein sequence ID" value="AEK25397.1"/>
    <property type="molecule type" value="Genomic_DNA"/>
</dbReference>
<dbReference type="Pfam" id="PF16932">
    <property type="entry name" value="T4SS_TraI"/>
    <property type="match status" value="1"/>
</dbReference>
<dbReference type="Proteomes" id="UP000006503">
    <property type="component" value="Plasmid pGRT1"/>
</dbReference>